<evidence type="ECO:0000256" key="1">
    <source>
        <dbReference type="SAM" id="Phobius"/>
    </source>
</evidence>
<keyword evidence="3" id="KW-1185">Reference proteome</keyword>
<feature type="transmembrane region" description="Helical" evidence="1">
    <location>
        <begin position="109"/>
        <end position="130"/>
    </location>
</feature>
<feature type="transmembrane region" description="Helical" evidence="1">
    <location>
        <begin position="84"/>
        <end position="103"/>
    </location>
</feature>
<keyword evidence="1" id="KW-0472">Membrane</keyword>
<accession>A0ABP6VK38</accession>
<keyword evidence="1" id="KW-1133">Transmembrane helix</keyword>
<proteinExistence type="predicted"/>
<name>A0ABP6VK38_9ACTN</name>
<reference evidence="3" key="1">
    <citation type="journal article" date="2019" name="Int. J. Syst. Evol. Microbiol.">
        <title>The Global Catalogue of Microorganisms (GCM) 10K type strain sequencing project: providing services to taxonomists for standard genome sequencing and annotation.</title>
        <authorList>
            <consortium name="The Broad Institute Genomics Platform"/>
            <consortium name="The Broad Institute Genome Sequencing Center for Infectious Disease"/>
            <person name="Wu L."/>
            <person name="Ma J."/>
        </authorList>
    </citation>
    <scope>NUCLEOTIDE SEQUENCE [LARGE SCALE GENOMIC DNA]</scope>
    <source>
        <strain evidence="3">JCM 17460</strain>
    </source>
</reference>
<sequence length="167" mass="18137">MADVILGRAGSTVLIDLDVCVKTGRVTHDRVTLRGHTTPAWVTLLLLFTIVGFFIAGMMSSRRYRVTLPFSHEVHERWRNNRRLAWLVALIGVCALMATATVGDDDAGLFVGSGFAFMAGGVVLGTINAVKNNVGIRMTRDDDLVLTGAHPTFVQAVNTASREPLTR</sequence>
<keyword evidence="1" id="KW-0812">Transmembrane</keyword>
<dbReference type="Proteomes" id="UP001500301">
    <property type="component" value="Unassembled WGS sequence"/>
</dbReference>
<organism evidence="2 3">
    <name type="scientific">Nocardioides daeguensis</name>
    <dbReference type="NCBI Taxonomy" id="908359"/>
    <lineage>
        <taxon>Bacteria</taxon>
        <taxon>Bacillati</taxon>
        <taxon>Actinomycetota</taxon>
        <taxon>Actinomycetes</taxon>
        <taxon>Propionibacteriales</taxon>
        <taxon>Nocardioidaceae</taxon>
        <taxon>Nocardioides</taxon>
    </lineage>
</organism>
<protein>
    <recommendedName>
        <fullName evidence="4">SdpI family protein</fullName>
    </recommendedName>
</protein>
<dbReference type="EMBL" id="BAABBB010000012">
    <property type="protein sequence ID" value="GAA3534648.1"/>
    <property type="molecule type" value="Genomic_DNA"/>
</dbReference>
<comment type="caution">
    <text evidence="2">The sequence shown here is derived from an EMBL/GenBank/DDBJ whole genome shotgun (WGS) entry which is preliminary data.</text>
</comment>
<dbReference type="RefSeq" id="WP_218235641.1">
    <property type="nucleotide sequence ID" value="NZ_BAABBB010000012.1"/>
</dbReference>
<evidence type="ECO:0000313" key="2">
    <source>
        <dbReference type="EMBL" id="GAA3534648.1"/>
    </source>
</evidence>
<evidence type="ECO:0008006" key="4">
    <source>
        <dbReference type="Google" id="ProtNLM"/>
    </source>
</evidence>
<evidence type="ECO:0000313" key="3">
    <source>
        <dbReference type="Proteomes" id="UP001500301"/>
    </source>
</evidence>
<feature type="transmembrane region" description="Helical" evidence="1">
    <location>
        <begin position="40"/>
        <end position="59"/>
    </location>
</feature>
<gene>
    <name evidence="2" type="ORF">GCM10022263_23350</name>
</gene>